<dbReference type="Pfam" id="PF00876">
    <property type="entry name" value="Innexin"/>
    <property type="match status" value="1"/>
</dbReference>
<feature type="transmembrane region" description="Helical" evidence="12">
    <location>
        <begin position="195"/>
        <end position="219"/>
    </location>
</feature>
<dbReference type="InterPro" id="IPR000990">
    <property type="entry name" value="Innexin"/>
</dbReference>
<organism evidence="13 14">
    <name type="scientific">Globodera rostochiensis</name>
    <name type="common">Golden nematode worm</name>
    <name type="synonym">Heterodera rostochiensis</name>
    <dbReference type="NCBI Taxonomy" id="31243"/>
    <lineage>
        <taxon>Eukaryota</taxon>
        <taxon>Metazoa</taxon>
        <taxon>Ecdysozoa</taxon>
        <taxon>Nematoda</taxon>
        <taxon>Chromadorea</taxon>
        <taxon>Rhabditida</taxon>
        <taxon>Tylenchina</taxon>
        <taxon>Tylenchomorpha</taxon>
        <taxon>Tylenchoidea</taxon>
        <taxon>Heteroderidae</taxon>
        <taxon>Heteroderinae</taxon>
        <taxon>Globodera</taxon>
    </lineage>
</organism>
<dbReference type="AlphaFoldDB" id="A0A914HWV1"/>
<keyword evidence="7" id="KW-0965">Cell junction</keyword>
<reference evidence="14" key="1">
    <citation type="submission" date="2022-11" db="UniProtKB">
        <authorList>
            <consortium name="WormBaseParasite"/>
        </authorList>
    </citation>
    <scope>IDENTIFICATION</scope>
</reference>
<comment type="function">
    <text evidence="12">Structural component of the gap junctions.</text>
</comment>
<dbReference type="GO" id="GO:0005886">
    <property type="term" value="C:plasma membrane"/>
    <property type="evidence" value="ECO:0007669"/>
    <property type="project" value="UniProtKB-SubCell"/>
</dbReference>
<evidence type="ECO:0000313" key="13">
    <source>
        <dbReference type="Proteomes" id="UP000887572"/>
    </source>
</evidence>
<evidence type="ECO:0000256" key="1">
    <source>
        <dbReference type="ARBA" id="ARBA00004610"/>
    </source>
</evidence>
<keyword evidence="9 12" id="KW-0406">Ion transport</keyword>
<evidence type="ECO:0000256" key="11">
    <source>
        <dbReference type="ARBA" id="ARBA00023303"/>
    </source>
</evidence>
<gene>
    <name evidence="12" type="primary">inx</name>
</gene>
<keyword evidence="13" id="KW-1185">Reference proteome</keyword>
<evidence type="ECO:0000256" key="3">
    <source>
        <dbReference type="ARBA" id="ARBA00022448"/>
    </source>
</evidence>
<evidence type="ECO:0000256" key="6">
    <source>
        <dbReference type="ARBA" id="ARBA00022868"/>
    </source>
</evidence>
<dbReference type="PANTHER" id="PTHR11893:SF6">
    <property type="entry name" value="INNEXIN-16"/>
    <property type="match status" value="1"/>
</dbReference>
<dbReference type="PROSITE" id="PS51013">
    <property type="entry name" value="PANNEXIN"/>
    <property type="match status" value="1"/>
</dbReference>
<comment type="similarity">
    <text evidence="12">Belongs to the pannexin family.</text>
</comment>
<evidence type="ECO:0000256" key="8">
    <source>
        <dbReference type="ARBA" id="ARBA00022989"/>
    </source>
</evidence>
<comment type="subcellular location">
    <subcellularLocation>
        <location evidence="1">Cell junction</location>
        <location evidence="1">Gap junction</location>
    </subcellularLocation>
    <subcellularLocation>
        <location evidence="2 12">Cell membrane</location>
        <topology evidence="2 12">Multi-pass membrane protein</topology>
    </subcellularLocation>
</comment>
<keyword evidence="4" id="KW-1003">Cell membrane</keyword>
<dbReference type="PANTHER" id="PTHR11893">
    <property type="entry name" value="INNEXIN"/>
    <property type="match status" value="1"/>
</dbReference>
<keyword evidence="5 12" id="KW-0812">Transmembrane</keyword>
<keyword evidence="3 12" id="KW-0813">Transport</keyword>
<protein>
    <recommendedName>
        <fullName evidence="12">Innexin</fullName>
    </recommendedName>
</protein>
<dbReference type="Proteomes" id="UP000887572">
    <property type="component" value="Unplaced"/>
</dbReference>
<evidence type="ECO:0000256" key="4">
    <source>
        <dbReference type="ARBA" id="ARBA00022475"/>
    </source>
</evidence>
<evidence type="ECO:0000256" key="10">
    <source>
        <dbReference type="ARBA" id="ARBA00023136"/>
    </source>
</evidence>
<keyword evidence="8 12" id="KW-1133">Transmembrane helix</keyword>
<evidence type="ECO:0000256" key="7">
    <source>
        <dbReference type="ARBA" id="ARBA00022949"/>
    </source>
</evidence>
<feature type="transmembrane region" description="Helical" evidence="12">
    <location>
        <begin position="91"/>
        <end position="113"/>
    </location>
</feature>
<dbReference type="PRINTS" id="PR01262">
    <property type="entry name" value="INNEXIN"/>
</dbReference>
<accession>A0A914HWV1</accession>
<evidence type="ECO:0000313" key="14">
    <source>
        <dbReference type="WBParaSite" id="Gr19_v10_g5393.t1"/>
    </source>
</evidence>
<evidence type="ECO:0000256" key="5">
    <source>
        <dbReference type="ARBA" id="ARBA00022692"/>
    </source>
</evidence>
<comment type="caution">
    <text evidence="12">Lacks conserved residue(s) required for the propagation of feature annotation.</text>
</comment>
<feature type="transmembrane region" description="Helical" evidence="12">
    <location>
        <begin position="285"/>
        <end position="309"/>
    </location>
</feature>
<evidence type="ECO:0000256" key="12">
    <source>
        <dbReference type="RuleBase" id="RU010713"/>
    </source>
</evidence>
<proteinExistence type="inferred from homology"/>
<evidence type="ECO:0000256" key="2">
    <source>
        <dbReference type="ARBA" id="ARBA00004651"/>
    </source>
</evidence>
<keyword evidence="6" id="KW-0303">Gap junction</keyword>
<evidence type="ECO:0000256" key="9">
    <source>
        <dbReference type="ARBA" id="ARBA00023065"/>
    </source>
</evidence>
<dbReference type="GO" id="GO:0034220">
    <property type="term" value="P:monoatomic ion transmembrane transport"/>
    <property type="evidence" value="ECO:0007669"/>
    <property type="project" value="UniProtKB-KW"/>
</dbReference>
<name>A0A914HWV1_GLORO</name>
<dbReference type="GO" id="GO:0005243">
    <property type="term" value="F:gap junction channel activity"/>
    <property type="evidence" value="ECO:0007669"/>
    <property type="project" value="TreeGrafter"/>
</dbReference>
<keyword evidence="11 12" id="KW-0407">Ion channel</keyword>
<keyword evidence="10 12" id="KW-0472">Membrane</keyword>
<dbReference type="WBParaSite" id="Gr19_v10_g5393.t1">
    <property type="protein sequence ID" value="Gr19_v10_g5393.t1"/>
    <property type="gene ID" value="Gr19_v10_g5393"/>
</dbReference>
<dbReference type="GO" id="GO:0005921">
    <property type="term" value="C:gap junction"/>
    <property type="evidence" value="ECO:0007669"/>
    <property type="project" value="UniProtKB-SubCell"/>
</dbReference>
<sequence length="396" mass="46196">MAGLAALNVLSAVQRHVRPRHDDDFVDRLHYVMAPAVLLSFAGLHGLKQYFGRPIECWPPAEMDTYFVGFNEHFPIRRVDHDQRQLHYYQWIPFVLMSQVLLLILPKMLWFLFIQKNGFSFSYFLNRLVRVQKEDGKAISREAVRLARDRRDRLCFRKGLALDLALPTEDGVQSLHKTSFWTEFAWRLDDQKLTLGYLAFKVANLASVLLQLHLLNFYFGADAGYSLWGLNMLGDLTAGRDWRESGLFPRIAFCDLQIRPPQREMQPVRYTFQCLLNMNMINEKIFLFIWFALLALAVVGCFNLALWLYRCVSWRSAEQFIRDELLKLRKDSEIFKGSDNFRGFVRDSLGRDTVTLLHIVKANCLPLTSAKMIGQLWHYHNKGPIKIATKNLQLKM</sequence>